<evidence type="ECO:0000256" key="5">
    <source>
        <dbReference type="ARBA" id="ARBA00023235"/>
    </source>
</evidence>
<dbReference type="GO" id="GO:0005524">
    <property type="term" value="F:ATP binding"/>
    <property type="evidence" value="ECO:0007669"/>
    <property type="project" value="UniProtKB-KW"/>
</dbReference>
<dbReference type="VEuPathDB" id="FungiDB:PTTG_28474"/>
<dbReference type="SMART" id="SM00490">
    <property type="entry name" value="HELICc"/>
    <property type="match status" value="1"/>
</dbReference>
<reference evidence="9" key="1">
    <citation type="submission" date="2009-11" db="EMBL/GenBank/DDBJ databases">
        <authorList>
            <consortium name="The Broad Institute Genome Sequencing Platform"/>
            <person name="Ward D."/>
            <person name="Feldgarden M."/>
            <person name="Earl A."/>
            <person name="Young S.K."/>
            <person name="Zeng Q."/>
            <person name="Koehrsen M."/>
            <person name="Alvarado L."/>
            <person name="Berlin A."/>
            <person name="Bochicchio J."/>
            <person name="Borenstein D."/>
            <person name="Chapman S.B."/>
            <person name="Chen Z."/>
            <person name="Engels R."/>
            <person name="Freedman E."/>
            <person name="Gellesch M."/>
            <person name="Goldberg J."/>
            <person name="Griggs A."/>
            <person name="Gujja S."/>
            <person name="Heilman E."/>
            <person name="Heiman D."/>
            <person name="Hepburn T."/>
            <person name="Howarth C."/>
            <person name="Jen D."/>
            <person name="Larson L."/>
            <person name="Lewis B."/>
            <person name="Mehta T."/>
            <person name="Park D."/>
            <person name="Pearson M."/>
            <person name="Roberts A."/>
            <person name="Saif S."/>
            <person name="Shea T."/>
            <person name="Shenoy N."/>
            <person name="Sisk P."/>
            <person name="Stolte C."/>
            <person name="Sykes S."/>
            <person name="Thomson T."/>
            <person name="Walk T."/>
            <person name="White J."/>
            <person name="Yandava C."/>
            <person name="Izard J."/>
            <person name="Baranova O.V."/>
            <person name="Blanton J.M."/>
            <person name="Tanner A.C."/>
            <person name="Dewhirst F.E."/>
            <person name="Haas B."/>
            <person name="Nusbaum C."/>
            <person name="Birren B."/>
        </authorList>
    </citation>
    <scope>NUCLEOTIDE SEQUENCE [LARGE SCALE GENOMIC DNA]</scope>
    <source>
        <strain evidence="9">1-1 BBBD Race 1</strain>
    </source>
</reference>
<dbReference type="InterPro" id="IPR001650">
    <property type="entry name" value="Helicase_C-like"/>
</dbReference>
<reference evidence="10" key="4">
    <citation type="submission" date="2025-05" db="UniProtKB">
        <authorList>
            <consortium name="EnsemblFungi"/>
        </authorList>
    </citation>
    <scope>IDENTIFICATION</scope>
    <source>
        <strain evidence="10">isolate 1-1 / race 1 (BBBD)</strain>
    </source>
</reference>
<accession>A0A180GC98</accession>
<dbReference type="PANTHER" id="PTHR13710">
    <property type="entry name" value="DNA HELICASE RECQ FAMILY MEMBER"/>
    <property type="match status" value="1"/>
</dbReference>
<comment type="similarity">
    <text evidence="1">Belongs to the helicase family. RecQ subfamily.</text>
</comment>
<evidence type="ECO:0000256" key="7">
    <source>
        <dbReference type="ARBA" id="ARBA00034808"/>
    </source>
</evidence>
<dbReference type="AlphaFoldDB" id="A0A180GC98"/>
<dbReference type="InterPro" id="IPR011545">
    <property type="entry name" value="DEAD/DEAH_box_helicase_dom"/>
</dbReference>
<evidence type="ECO:0000313" key="10">
    <source>
        <dbReference type="EnsemblFungi" id="PTTG_28474-t43_1-p1"/>
    </source>
</evidence>
<dbReference type="Pfam" id="PF00270">
    <property type="entry name" value="DEAD"/>
    <property type="match status" value="1"/>
</dbReference>
<dbReference type="STRING" id="630390.A0A180GC98"/>
<dbReference type="OrthoDB" id="2648609at2759"/>
<dbReference type="EMBL" id="ADAS02000112">
    <property type="protein sequence ID" value="OAV89972.1"/>
    <property type="molecule type" value="Genomic_DNA"/>
</dbReference>
<dbReference type="Pfam" id="PF00271">
    <property type="entry name" value="Helicase_C"/>
    <property type="match status" value="1"/>
</dbReference>
<dbReference type="PROSITE" id="PS51192">
    <property type="entry name" value="HELICASE_ATP_BIND_1"/>
    <property type="match status" value="1"/>
</dbReference>
<dbReference type="GO" id="GO:0000724">
    <property type="term" value="P:double-strand break repair via homologous recombination"/>
    <property type="evidence" value="ECO:0007669"/>
    <property type="project" value="TreeGrafter"/>
</dbReference>
<keyword evidence="3" id="KW-0067">ATP-binding</keyword>
<dbReference type="Gene3D" id="3.40.50.300">
    <property type="entry name" value="P-loop containing nucleotide triphosphate hydrolases"/>
    <property type="match status" value="2"/>
</dbReference>
<evidence type="ECO:0000256" key="6">
    <source>
        <dbReference type="ARBA" id="ARBA00034617"/>
    </source>
</evidence>
<evidence type="ECO:0000256" key="2">
    <source>
        <dbReference type="ARBA" id="ARBA00022741"/>
    </source>
</evidence>
<evidence type="ECO:0000256" key="4">
    <source>
        <dbReference type="ARBA" id="ARBA00023125"/>
    </source>
</evidence>
<organism evidence="9">
    <name type="scientific">Puccinia triticina (isolate 1-1 / race 1 (BBBD))</name>
    <name type="common">Brown leaf rust fungus</name>
    <dbReference type="NCBI Taxonomy" id="630390"/>
    <lineage>
        <taxon>Eukaryota</taxon>
        <taxon>Fungi</taxon>
        <taxon>Dikarya</taxon>
        <taxon>Basidiomycota</taxon>
        <taxon>Pucciniomycotina</taxon>
        <taxon>Pucciniomycetes</taxon>
        <taxon>Pucciniales</taxon>
        <taxon>Pucciniaceae</taxon>
        <taxon>Puccinia</taxon>
    </lineage>
</organism>
<dbReference type="SUPFAM" id="SSF52540">
    <property type="entry name" value="P-loop containing nucleoside triphosphate hydrolases"/>
    <property type="match status" value="1"/>
</dbReference>
<reference evidence="9" key="2">
    <citation type="submission" date="2016-05" db="EMBL/GenBank/DDBJ databases">
        <title>Comparative analysis highlights variable genome content of wheat rusts and divergence of the mating loci.</title>
        <authorList>
            <person name="Cuomo C.A."/>
            <person name="Bakkeren G."/>
            <person name="Szabo L."/>
            <person name="Khalil H."/>
            <person name="Joly D."/>
            <person name="Goldberg J."/>
            <person name="Young S."/>
            <person name="Zeng Q."/>
            <person name="Fellers J."/>
        </authorList>
    </citation>
    <scope>NUCLEOTIDE SEQUENCE [LARGE SCALE GENOMIC DNA]</scope>
    <source>
        <strain evidence="9">1-1 BBBD Race 1</strain>
    </source>
</reference>
<dbReference type="EnsemblFungi" id="PTTG_28474-t43_1">
    <property type="protein sequence ID" value="PTTG_28474-t43_1-p1"/>
    <property type="gene ID" value="PTTG_28474"/>
</dbReference>
<dbReference type="GO" id="GO:0003677">
    <property type="term" value="F:DNA binding"/>
    <property type="evidence" value="ECO:0007669"/>
    <property type="project" value="UniProtKB-KW"/>
</dbReference>
<keyword evidence="4" id="KW-0238">DNA-binding</keyword>
<evidence type="ECO:0000256" key="3">
    <source>
        <dbReference type="ARBA" id="ARBA00022840"/>
    </source>
</evidence>
<evidence type="ECO:0000256" key="1">
    <source>
        <dbReference type="ARBA" id="ARBA00005446"/>
    </source>
</evidence>
<gene>
    <name evidence="9" type="ORF">PTTG_28474</name>
</gene>
<evidence type="ECO:0000259" key="8">
    <source>
        <dbReference type="PROSITE" id="PS51192"/>
    </source>
</evidence>
<evidence type="ECO:0000313" key="11">
    <source>
        <dbReference type="Proteomes" id="UP000005240"/>
    </source>
</evidence>
<name>A0A180GC98_PUCT1</name>
<dbReference type="EC" id="5.6.2.4" evidence="7"/>
<proteinExistence type="inferred from homology"/>
<keyword evidence="2" id="KW-0547">Nucleotide-binding</keyword>
<feature type="domain" description="Helicase ATP-binding" evidence="8">
    <location>
        <begin position="22"/>
        <end position="215"/>
    </location>
</feature>
<dbReference type="GO" id="GO:0009378">
    <property type="term" value="F:four-way junction helicase activity"/>
    <property type="evidence" value="ECO:0007669"/>
    <property type="project" value="TreeGrafter"/>
</dbReference>
<dbReference type="PANTHER" id="PTHR13710:SF105">
    <property type="entry name" value="ATP-DEPENDENT DNA HELICASE Q1"/>
    <property type="match status" value="1"/>
</dbReference>
<keyword evidence="11" id="KW-1185">Reference proteome</keyword>
<dbReference type="GO" id="GO:0005694">
    <property type="term" value="C:chromosome"/>
    <property type="evidence" value="ECO:0007669"/>
    <property type="project" value="TreeGrafter"/>
</dbReference>
<dbReference type="GO" id="GO:0043138">
    <property type="term" value="F:3'-5' DNA helicase activity"/>
    <property type="evidence" value="ECO:0007669"/>
    <property type="project" value="UniProtKB-EC"/>
</dbReference>
<comment type="catalytic activity">
    <reaction evidence="6">
        <text>Couples ATP hydrolysis with the unwinding of duplex DNA by translocating in the 3'-5' direction.</text>
        <dbReference type="EC" id="5.6.2.4"/>
    </reaction>
</comment>
<dbReference type="Proteomes" id="UP000005240">
    <property type="component" value="Unassembled WGS sequence"/>
</dbReference>
<reference evidence="10 11" key="3">
    <citation type="journal article" date="2017" name="G3 (Bethesda)">
        <title>Comparative analysis highlights variable genome content of wheat rusts and divergence of the mating loci.</title>
        <authorList>
            <person name="Cuomo C.A."/>
            <person name="Bakkeren G."/>
            <person name="Khalil H.B."/>
            <person name="Panwar V."/>
            <person name="Joly D."/>
            <person name="Linning R."/>
            <person name="Sakthikumar S."/>
            <person name="Song X."/>
            <person name="Adiconis X."/>
            <person name="Fan L."/>
            <person name="Goldberg J.M."/>
            <person name="Levin J.Z."/>
            <person name="Young S."/>
            <person name="Zeng Q."/>
            <person name="Anikster Y."/>
            <person name="Bruce M."/>
            <person name="Wang M."/>
            <person name="Yin C."/>
            <person name="McCallum B."/>
            <person name="Szabo L.J."/>
            <person name="Hulbert S."/>
            <person name="Chen X."/>
            <person name="Fellers J.P."/>
        </authorList>
    </citation>
    <scope>NUCLEOTIDE SEQUENCE</scope>
    <source>
        <strain evidence="10">isolate 1-1 / race 1 (BBBD)</strain>
        <strain evidence="11">Isolate 1-1 / race 1 (BBBD)</strain>
    </source>
</reference>
<dbReference type="GO" id="GO:0005737">
    <property type="term" value="C:cytoplasm"/>
    <property type="evidence" value="ECO:0007669"/>
    <property type="project" value="TreeGrafter"/>
</dbReference>
<sequence length="624" mass="70545">MVKTKSQESFFEQPKDLQIQTVASLVRWQHSFVLAGTGYGKSRIPEMYYKLFPNVHKPVTLVLNPLDSLGDDQVREKNEVNISAINLTQSRLNAKEEQKIIRGDYAFVYLSPEVFLNSEVFTRIFFNAEFQARLILMVVDKAHMIYMWGLVASGESKDLNSHGKHQDISVFRPSYGDIAKRLMATYQVPILLLSATCRPQAVDAILNSLKIKHEDMHFFRGELTRKEITIWRIPMKHSLASCDDILQLIGPKSCIKDEELIPTVIYSTTRNLTMQVMVVINEGRRVPQGHNNPKSTCVRRFHAVTGELDKIDVVTDFANGCFPMISSTMALGMGQNWKRVRRVVHVGRGDPVTLFQMIGRCGRGGDRGLGILFVEQNRRNGRNSVADFPNPEVQSDDDRMDALAITPVCLRICFSIDNLLGYIPLSATDPNVIREAERERLAKFEICDCSNCVPISVVAQGNLIHITKASFDQFMSNPESLAPIPDNVPFTRVKAPVKVQIDAEGPLATQLEDFAIHLVEKFNSFYASKVDMNASYLTGDVFLTIQRARALVLGCETNQPMTILDRLMGSEIIDGQFNFLCSCIEEYQSGGSYQGHVQRRREEINTIRTKINREQMLKELKKTL</sequence>
<dbReference type="InterPro" id="IPR014001">
    <property type="entry name" value="Helicase_ATP-bd"/>
</dbReference>
<dbReference type="InterPro" id="IPR027417">
    <property type="entry name" value="P-loop_NTPase"/>
</dbReference>
<protein>
    <recommendedName>
        <fullName evidence="7">DNA 3'-5' helicase</fullName>
        <ecNumber evidence="7">5.6.2.4</ecNumber>
    </recommendedName>
</protein>
<keyword evidence="5" id="KW-0413">Isomerase</keyword>
<evidence type="ECO:0000313" key="9">
    <source>
        <dbReference type="EMBL" id="OAV89972.1"/>
    </source>
</evidence>